<reference evidence="2" key="1">
    <citation type="journal article" date="2023" name="G3 (Bethesda)">
        <title>Genome assembly and association tests identify interacting loci associated with vigor, precocity, and sex in interspecific pistachio rootstocks.</title>
        <authorList>
            <person name="Palmer W."/>
            <person name="Jacygrad E."/>
            <person name="Sagayaradj S."/>
            <person name="Cavanaugh K."/>
            <person name="Han R."/>
            <person name="Bertier L."/>
            <person name="Beede B."/>
            <person name="Kafkas S."/>
            <person name="Golino D."/>
            <person name="Preece J."/>
            <person name="Michelmore R."/>
        </authorList>
    </citation>
    <scope>NUCLEOTIDE SEQUENCE [LARGE SCALE GENOMIC DNA]</scope>
</reference>
<keyword evidence="2" id="KW-1185">Reference proteome</keyword>
<accession>A0ACC0XNQ4</accession>
<dbReference type="EMBL" id="CM047746">
    <property type="protein sequence ID" value="KAJ0020031.1"/>
    <property type="molecule type" value="Genomic_DNA"/>
</dbReference>
<evidence type="ECO:0000313" key="1">
    <source>
        <dbReference type="EMBL" id="KAJ0020031.1"/>
    </source>
</evidence>
<organism evidence="1 2">
    <name type="scientific">Pistacia integerrima</name>
    <dbReference type="NCBI Taxonomy" id="434235"/>
    <lineage>
        <taxon>Eukaryota</taxon>
        <taxon>Viridiplantae</taxon>
        <taxon>Streptophyta</taxon>
        <taxon>Embryophyta</taxon>
        <taxon>Tracheophyta</taxon>
        <taxon>Spermatophyta</taxon>
        <taxon>Magnoliopsida</taxon>
        <taxon>eudicotyledons</taxon>
        <taxon>Gunneridae</taxon>
        <taxon>Pentapetalae</taxon>
        <taxon>rosids</taxon>
        <taxon>malvids</taxon>
        <taxon>Sapindales</taxon>
        <taxon>Anacardiaceae</taxon>
        <taxon>Pistacia</taxon>
    </lineage>
</organism>
<sequence length="113" mass="13185">MNPYEKFEAEVELPLSGARYVMEGDDDMEFIFEQYKSFGKQVIKVYVEAIPVDFVEPRTLLEAQPEDNEGFLRQDNEEDEEGILDSSTRVLKVIMKKTMRVGRMGKEVGWLRE</sequence>
<gene>
    <name evidence="1" type="ORF">Pint_31508</name>
</gene>
<proteinExistence type="predicted"/>
<comment type="caution">
    <text evidence="1">The sequence shown here is derived from an EMBL/GenBank/DDBJ whole genome shotgun (WGS) entry which is preliminary data.</text>
</comment>
<protein>
    <submittedName>
        <fullName evidence="1">Uncharacterized protein</fullName>
    </submittedName>
</protein>
<dbReference type="Proteomes" id="UP001163603">
    <property type="component" value="Chromosome 11"/>
</dbReference>
<name>A0ACC0XNQ4_9ROSI</name>
<evidence type="ECO:0000313" key="2">
    <source>
        <dbReference type="Proteomes" id="UP001163603"/>
    </source>
</evidence>